<dbReference type="Pfam" id="PF04909">
    <property type="entry name" value="Amidohydro_2"/>
    <property type="match status" value="1"/>
</dbReference>
<dbReference type="PANTHER" id="PTHR21240">
    <property type="entry name" value="2-AMINO-3-CARBOXYLMUCONATE-6-SEMIALDEHYDE DECARBOXYLASE"/>
    <property type="match status" value="1"/>
</dbReference>
<dbReference type="EMBL" id="DTFV01000054">
    <property type="protein sequence ID" value="HGI30379.1"/>
    <property type="molecule type" value="Genomic_DNA"/>
</dbReference>
<reference evidence="3" key="1">
    <citation type="journal article" date="2020" name="mSystems">
        <title>Genome- and Community-Level Interaction Insights into Carbon Utilization and Element Cycling Functions of Hydrothermarchaeota in Hydrothermal Sediment.</title>
        <authorList>
            <person name="Zhou Z."/>
            <person name="Liu Y."/>
            <person name="Xu W."/>
            <person name="Pan J."/>
            <person name="Luo Z.H."/>
            <person name="Li M."/>
        </authorList>
    </citation>
    <scope>NUCLEOTIDE SEQUENCE [LARGE SCALE GENOMIC DNA]</scope>
    <source>
        <strain evidence="3">SpSt-747</strain>
    </source>
</reference>
<dbReference type="Gene3D" id="3.20.20.140">
    <property type="entry name" value="Metal-dependent hydrolases"/>
    <property type="match status" value="1"/>
</dbReference>
<proteinExistence type="predicted"/>
<name>A0A7V3YFZ0_9BACT</name>
<feature type="domain" description="Amidohydrolase-related" evidence="2">
    <location>
        <begin position="26"/>
        <end position="250"/>
    </location>
</feature>
<keyword evidence="1" id="KW-0456">Lyase</keyword>
<dbReference type="InterPro" id="IPR006680">
    <property type="entry name" value="Amidohydro-rel"/>
</dbReference>
<protein>
    <submittedName>
        <fullName evidence="3">Amidohydrolase</fullName>
    </submittedName>
</protein>
<sequence length="252" mass="28539">MIIDADTHITPTGEGITFEELLGMMEKAGVAQAVVWLQPPYVREHIEQCNRYVYQAVQAFPEHFIGFGWVDPNLGLERSKDLIKRCFEDYGFYGVKFNGAQNEYFVDDPHHVLPLIEEVAKRGKVLAFHVGADAYERTHPFRIAKIAHLFPETKILAVHMGGVGFPSLCRAMVEFAQECPNIFLVGSMVGVRDIDYALRNLGPERLCFGSDTPFSFMHVEVAKYKALLQDFPPAWRERVMGENIRSVLGLMS</sequence>
<dbReference type="InterPro" id="IPR032465">
    <property type="entry name" value="ACMSD"/>
</dbReference>
<keyword evidence="3" id="KW-0378">Hydrolase</keyword>
<organism evidence="3">
    <name type="scientific">Candidatus Caldatribacterium californiense</name>
    <dbReference type="NCBI Taxonomy" id="1454726"/>
    <lineage>
        <taxon>Bacteria</taxon>
        <taxon>Pseudomonadati</taxon>
        <taxon>Atribacterota</taxon>
        <taxon>Atribacteria</taxon>
        <taxon>Atribacterales</taxon>
        <taxon>Candidatus Caldatribacteriaceae</taxon>
        <taxon>Candidatus Caldatribacterium</taxon>
    </lineage>
</organism>
<evidence type="ECO:0000256" key="1">
    <source>
        <dbReference type="ARBA" id="ARBA00023239"/>
    </source>
</evidence>
<comment type="caution">
    <text evidence="3">The sequence shown here is derived from an EMBL/GenBank/DDBJ whole genome shotgun (WGS) entry which is preliminary data.</text>
</comment>
<dbReference type="GO" id="GO:0016831">
    <property type="term" value="F:carboxy-lyase activity"/>
    <property type="evidence" value="ECO:0007669"/>
    <property type="project" value="InterPro"/>
</dbReference>
<gene>
    <name evidence="3" type="ORF">ENV30_03615</name>
</gene>
<dbReference type="InterPro" id="IPR032466">
    <property type="entry name" value="Metal_Hydrolase"/>
</dbReference>
<dbReference type="AlphaFoldDB" id="A0A7V3YFZ0"/>
<accession>A0A7V3YFZ0</accession>
<dbReference type="SUPFAM" id="SSF51556">
    <property type="entry name" value="Metallo-dependent hydrolases"/>
    <property type="match status" value="1"/>
</dbReference>
<dbReference type="GO" id="GO:0016787">
    <property type="term" value="F:hydrolase activity"/>
    <property type="evidence" value="ECO:0007669"/>
    <property type="project" value="UniProtKB-KW"/>
</dbReference>
<evidence type="ECO:0000259" key="2">
    <source>
        <dbReference type="Pfam" id="PF04909"/>
    </source>
</evidence>
<evidence type="ECO:0000313" key="3">
    <source>
        <dbReference type="EMBL" id="HGI30379.1"/>
    </source>
</evidence>